<dbReference type="EMBL" id="HACM01004826">
    <property type="protein sequence ID" value="CRZ05268.1"/>
    <property type="molecule type" value="Transcribed_RNA"/>
</dbReference>
<keyword evidence="1" id="KW-0812">Transmembrane</keyword>
<feature type="transmembrane region" description="Helical" evidence="1">
    <location>
        <begin position="21"/>
        <end position="43"/>
    </location>
</feature>
<keyword evidence="1" id="KW-0472">Membrane</keyword>
<accession>A0A0H5QTD8</accession>
<name>A0A0H5QTD8_9EUKA</name>
<protein>
    <submittedName>
        <fullName evidence="2">Uncharacterized protein</fullName>
    </submittedName>
</protein>
<evidence type="ECO:0000256" key="1">
    <source>
        <dbReference type="SAM" id="Phobius"/>
    </source>
</evidence>
<dbReference type="AlphaFoldDB" id="A0A0H5QTD8"/>
<feature type="transmembrane region" description="Helical" evidence="1">
    <location>
        <begin position="70"/>
        <end position="93"/>
    </location>
</feature>
<proteinExistence type="predicted"/>
<keyword evidence="1" id="KW-1133">Transmembrane helix</keyword>
<evidence type="ECO:0000313" key="2">
    <source>
        <dbReference type="EMBL" id="CRZ05268.1"/>
    </source>
</evidence>
<reference evidence="2" key="1">
    <citation type="submission" date="2015-04" db="EMBL/GenBank/DDBJ databases">
        <title>The genome sequence of the plant pathogenic Rhizarian Plasmodiophora brassicae reveals insights in its biotrophic life cycle and the origin of chitin synthesis.</title>
        <authorList>
            <person name="Schwelm A."/>
            <person name="Fogelqvist J."/>
            <person name="Knaust A."/>
            <person name="Julke S."/>
            <person name="Lilja T."/>
            <person name="Dhandapani V."/>
            <person name="Bonilla-Rosso G."/>
            <person name="Karlsson M."/>
            <person name="Shevchenko A."/>
            <person name="Choi S.R."/>
            <person name="Kim H.G."/>
            <person name="Park J.Y."/>
            <person name="Lim Y.P."/>
            <person name="Ludwig-Muller J."/>
            <person name="Dixelius C."/>
        </authorList>
    </citation>
    <scope>NUCLEOTIDE SEQUENCE</scope>
    <source>
        <tissue evidence="2">Potato root galls</tissue>
    </source>
</reference>
<organism evidence="2">
    <name type="scientific">Spongospora subterranea</name>
    <dbReference type="NCBI Taxonomy" id="70186"/>
    <lineage>
        <taxon>Eukaryota</taxon>
        <taxon>Sar</taxon>
        <taxon>Rhizaria</taxon>
        <taxon>Endomyxa</taxon>
        <taxon>Phytomyxea</taxon>
        <taxon>Plasmodiophorida</taxon>
        <taxon>Plasmodiophoridae</taxon>
        <taxon>Spongospora</taxon>
    </lineage>
</organism>
<sequence length="127" mass="14390">MAICVSTSKPGVCVSERRLRLYWRLWVCSVPQIAFILEGAFGYGRINRNDERHWNHSCTLVYSDGELCRLVLVSITAITVQAVLTIAILSSVVRWCTIETNTKANVEDQRQDTLSVKHILKDVRVPS</sequence>